<accession>A0A0P9HAS3</accession>
<keyword evidence="1" id="KW-0602">Photosynthesis</keyword>
<dbReference type="GO" id="GO:0016491">
    <property type="term" value="F:oxidoreductase activity"/>
    <property type="evidence" value="ECO:0007669"/>
    <property type="project" value="UniProtKB-KW"/>
</dbReference>
<evidence type="ECO:0000256" key="3">
    <source>
        <dbReference type="ARBA" id="ARBA00023171"/>
    </source>
</evidence>
<dbReference type="Proteomes" id="UP000050509">
    <property type="component" value="Unassembled WGS sequence"/>
</dbReference>
<proteinExistence type="predicted"/>
<feature type="domain" description="Nitrogenase/oxidoreductase component 1" evidence="4">
    <location>
        <begin position="25"/>
        <end position="128"/>
    </location>
</feature>
<organism evidence="5 6">
    <name type="scientific">Kouleothrix aurantiaca</name>
    <dbReference type="NCBI Taxonomy" id="186479"/>
    <lineage>
        <taxon>Bacteria</taxon>
        <taxon>Bacillati</taxon>
        <taxon>Chloroflexota</taxon>
        <taxon>Chloroflexia</taxon>
        <taxon>Chloroflexales</taxon>
        <taxon>Roseiflexineae</taxon>
        <taxon>Roseiflexaceae</taxon>
        <taxon>Kouleothrix</taxon>
    </lineage>
</organism>
<name>A0A0P9HAS3_9CHLR</name>
<keyword evidence="3" id="KW-0149">Chlorophyll biosynthesis</keyword>
<dbReference type="AlphaFoldDB" id="A0A0P9HAS3"/>
<evidence type="ECO:0000256" key="1">
    <source>
        <dbReference type="ARBA" id="ARBA00022531"/>
    </source>
</evidence>
<keyword evidence="6" id="KW-1185">Reference proteome</keyword>
<dbReference type="Gene3D" id="3.40.50.1980">
    <property type="entry name" value="Nitrogenase molybdenum iron protein domain"/>
    <property type="match status" value="1"/>
</dbReference>
<dbReference type="GO" id="GO:0015995">
    <property type="term" value="P:chlorophyll biosynthetic process"/>
    <property type="evidence" value="ECO:0007669"/>
    <property type="project" value="UniProtKB-KW"/>
</dbReference>
<evidence type="ECO:0000259" key="4">
    <source>
        <dbReference type="Pfam" id="PF00148"/>
    </source>
</evidence>
<protein>
    <submittedName>
        <fullName evidence="5">Chitin-binding protein</fullName>
    </submittedName>
</protein>
<evidence type="ECO:0000313" key="5">
    <source>
        <dbReference type="EMBL" id="KPV51496.1"/>
    </source>
</evidence>
<feature type="non-terminal residue" evidence="5">
    <location>
        <position position="145"/>
    </location>
</feature>
<evidence type="ECO:0000256" key="2">
    <source>
        <dbReference type="ARBA" id="ARBA00023002"/>
    </source>
</evidence>
<dbReference type="InterPro" id="IPR050293">
    <property type="entry name" value="LIPOR_BchN/ChlN"/>
</dbReference>
<evidence type="ECO:0000313" key="6">
    <source>
        <dbReference type="Proteomes" id="UP000050509"/>
    </source>
</evidence>
<dbReference type="Pfam" id="PF00148">
    <property type="entry name" value="Oxidored_nitro"/>
    <property type="match status" value="1"/>
</dbReference>
<gene>
    <name evidence="5" type="ORF">SE17_20850</name>
</gene>
<dbReference type="PANTHER" id="PTHR39429:SF3">
    <property type="entry name" value="LIGHT-INDEPENDENT PROTOCHLOROPHYLLIDE REDUCTASE SUBUNIT N"/>
    <property type="match status" value="1"/>
</dbReference>
<keyword evidence="2" id="KW-0560">Oxidoreductase</keyword>
<comment type="caution">
    <text evidence="5">The sequence shown here is derived from an EMBL/GenBank/DDBJ whole genome shotgun (WGS) entry which is preliminary data.</text>
</comment>
<reference evidence="5 6" key="1">
    <citation type="submission" date="2015-09" db="EMBL/GenBank/DDBJ databases">
        <title>Draft genome sequence of Kouleothrix aurantiaca JCM 19913.</title>
        <authorList>
            <person name="Hemp J."/>
        </authorList>
    </citation>
    <scope>NUCLEOTIDE SEQUENCE [LARGE SCALE GENOMIC DNA]</scope>
    <source>
        <strain evidence="5 6">COM-B</strain>
    </source>
</reference>
<dbReference type="SUPFAM" id="SSF53807">
    <property type="entry name" value="Helical backbone' metal receptor"/>
    <property type="match status" value="1"/>
</dbReference>
<dbReference type="PATRIC" id="fig|186479.3.peg.10655"/>
<sequence>MSERIALQSDQQTSQPCKLHPQSMCPAFGSLRILTRIEGSHPVMATDTGCLYGLTFVTHFYGARKSILAPQLGTAELMSGQVVEGTRAAIDTAAREPGCRLIPVISLCVAETAGMPEELLPKRVGDADVVLVADIYAARQTDTLG</sequence>
<dbReference type="GO" id="GO:0015979">
    <property type="term" value="P:photosynthesis"/>
    <property type="evidence" value="ECO:0007669"/>
    <property type="project" value="UniProtKB-KW"/>
</dbReference>
<dbReference type="InterPro" id="IPR000510">
    <property type="entry name" value="Nase/OxRdtase_comp1"/>
</dbReference>
<dbReference type="PANTHER" id="PTHR39429">
    <property type="entry name" value="LIGHT-INDEPENDENT PROTOCHLOROPHYLLIDE REDUCTASE SUBUNIT N"/>
    <property type="match status" value="1"/>
</dbReference>
<dbReference type="EMBL" id="LJCR01000890">
    <property type="protein sequence ID" value="KPV51496.1"/>
    <property type="molecule type" value="Genomic_DNA"/>
</dbReference>